<dbReference type="RefSeq" id="WP_308952531.1">
    <property type="nucleotide sequence ID" value="NZ_JARXHW010000095.1"/>
</dbReference>
<name>A0ABU1AZM4_9BACT</name>
<evidence type="ECO:0000313" key="3">
    <source>
        <dbReference type="Proteomes" id="UP001225316"/>
    </source>
</evidence>
<keyword evidence="1" id="KW-0472">Membrane</keyword>
<gene>
    <name evidence="2" type="ORF">QEH52_18995</name>
</gene>
<reference evidence="2 3" key="1">
    <citation type="submission" date="2023-04" db="EMBL/GenBank/DDBJ databases">
        <title>A novel bacteria isolated from coastal sediment.</title>
        <authorList>
            <person name="Liu X.-J."/>
            <person name="Du Z.-J."/>
        </authorList>
    </citation>
    <scope>NUCLEOTIDE SEQUENCE [LARGE SCALE GENOMIC DNA]</scope>
    <source>
        <strain evidence="2 3">SDUM461003</strain>
    </source>
</reference>
<proteinExistence type="predicted"/>
<evidence type="ECO:0000256" key="1">
    <source>
        <dbReference type="SAM" id="Phobius"/>
    </source>
</evidence>
<organism evidence="2 3">
    <name type="scientific">Thalassobacterium maritimum</name>
    <dbReference type="NCBI Taxonomy" id="3041265"/>
    <lineage>
        <taxon>Bacteria</taxon>
        <taxon>Pseudomonadati</taxon>
        <taxon>Verrucomicrobiota</taxon>
        <taxon>Opitutia</taxon>
        <taxon>Puniceicoccales</taxon>
        <taxon>Coraliomargaritaceae</taxon>
        <taxon>Thalassobacterium</taxon>
    </lineage>
</organism>
<keyword evidence="1" id="KW-1133">Transmembrane helix</keyword>
<comment type="caution">
    <text evidence="2">The sequence shown here is derived from an EMBL/GenBank/DDBJ whole genome shotgun (WGS) entry which is preliminary data.</text>
</comment>
<dbReference type="EMBL" id="JARXHW010000095">
    <property type="protein sequence ID" value="MDQ8209614.1"/>
    <property type="molecule type" value="Genomic_DNA"/>
</dbReference>
<keyword evidence="3" id="KW-1185">Reference proteome</keyword>
<feature type="transmembrane region" description="Helical" evidence="1">
    <location>
        <begin position="7"/>
        <end position="26"/>
    </location>
</feature>
<feature type="transmembrane region" description="Helical" evidence="1">
    <location>
        <begin position="54"/>
        <end position="74"/>
    </location>
</feature>
<dbReference type="Proteomes" id="UP001225316">
    <property type="component" value="Unassembled WGS sequence"/>
</dbReference>
<sequence>MKSTTKAIGASIIASVIAGLILHHVVKVNLLPPFYWCRSRIKELGLTIIQPVEIPLAIFGLLLILAAIPILSLAKKMKKESKELSYTDYRQDTFDDMVWRWDYRLNGTVYNMGHYCPKCDTQMVYCEHSTLSFSEISHTSFSCEDCGFSVPRIQGDCMYIFSRIQRLIDRNVRNEHYKAVLERQKLQTSTT</sequence>
<keyword evidence="1" id="KW-0812">Transmembrane</keyword>
<protein>
    <submittedName>
        <fullName evidence="2">Uncharacterized protein</fullName>
    </submittedName>
</protein>
<evidence type="ECO:0000313" key="2">
    <source>
        <dbReference type="EMBL" id="MDQ8209614.1"/>
    </source>
</evidence>
<accession>A0ABU1AZM4</accession>